<organism evidence="6 7">
    <name type="scientific">Pisolithus tinctorius Marx 270</name>
    <dbReference type="NCBI Taxonomy" id="870435"/>
    <lineage>
        <taxon>Eukaryota</taxon>
        <taxon>Fungi</taxon>
        <taxon>Dikarya</taxon>
        <taxon>Basidiomycota</taxon>
        <taxon>Agaricomycotina</taxon>
        <taxon>Agaricomycetes</taxon>
        <taxon>Agaricomycetidae</taxon>
        <taxon>Boletales</taxon>
        <taxon>Sclerodermatineae</taxon>
        <taxon>Pisolithaceae</taxon>
        <taxon>Pisolithus</taxon>
    </lineage>
</organism>
<reference evidence="6 7" key="1">
    <citation type="submission" date="2014-04" db="EMBL/GenBank/DDBJ databases">
        <authorList>
            <consortium name="DOE Joint Genome Institute"/>
            <person name="Kuo A."/>
            <person name="Kohler A."/>
            <person name="Costa M.D."/>
            <person name="Nagy L.G."/>
            <person name="Floudas D."/>
            <person name="Copeland A."/>
            <person name="Barry K.W."/>
            <person name="Cichocki N."/>
            <person name="Veneault-Fourrey C."/>
            <person name="LaButti K."/>
            <person name="Lindquist E.A."/>
            <person name="Lipzen A."/>
            <person name="Lundell T."/>
            <person name="Morin E."/>
            <person name="Murat C."/>
            <person name="Sun H."/>
            <person name="Tunlid A."/>
            <person name="Henrissat B."/>
            <person name="Grigoriev I.V."/>
            <person name="Hibbett D.S."/>
            <person name="Martin F."/>
            <person name="Nordberg H.P."/>
            <person name="Cantor M.N."/>
            <person name="Hua S.X."/>
        </authorList>
    </citation>
    <scope>NUCLEOTIDE SEQUENCE [LARGE SCALE GENOMIC DNA]</scope>
    <source>
        <strain evidence="6 7">Marx 270</strain>
    </source>
</reference>
<keyword evidence="7" id="KW-1185">Reference proteome</keyword>
<reference evidence="7" key="2">
    <citation type="submission" date="2015-01" db="EMBL/GenBank/DDBJ databases">
        <title>Evolutionary Origins and Diversification of the Mycorrhizal Mutualists.</title>
        <authorList>
            <consortium name="DOE Joint Genome Institute"/>
            <consortium name="Mycorrhizal Genomics Consortium"/>
            <person name="Kohler A."/>
            <person name="Kuo A."/>
            <person name="Nagy L.G."/>
            <person name="Floudas D."/>
            <person name="Copeland A."/>
            <person name="Barry K.W."/>
            <person name="Cichocki N."/>
            <person name="Veneault-Fourrey C."/>
            <person name="LaButti K."/>
            <person name="Lindquist E.A."/>
            <person name="Lipzen A."/>
            <person name="Lundell T."/>
            <person name="Morin E."/>
            <person name="Murat C."/>
            <person name="Riley R."/>
            <person name="Ohm R."/>
            <person name="Sun H."/>
            <person name="Tunlid A."/>
            <person name="Henrissat B."/>
            <person name="Grigoriev I.V."/>
            <person name="Hibbett D.S."/>
            <person name="Martin F."/>
        </authorList>
    </citation>
    <scope>NUCLEOTIDE SEQUENCE [LARGE SCALE GENOMIC DNA]</scope>
    <source>
        <strain evidence="7">Marx 270</strain>
    </source>
</reference>
<dbReference type="InParanoid" id="A0A0C3NIL2"/>
<evidence type="ECO:0000259" key="5">
    <source>
        <dbReference type="Pfam" id="PF20147"/>
    </source>
</evidence>
<sequence length="414" mass="47045">METFTLSCWICGEADVFEIKISMKVNIGQLKKAMKHNNLATFKDVDAEILDLFPLLVPSGADYMDELGNWMMDGKNPLHMLEKLSSVFQTHNEDELWIAIVNYPHHANAIILHCLVLGQAIKDMFSVKVTRSKTVSVLKKVIKDETPMFCDVYAMSLQLWNVDLLINNTLEETIRNLGLNYDDILKPTTLLSEIFPKLPNCRALHIVVAPASVKQGPPLHLQHCMLAQQGAFLAQVQPKAPSSIVQPSKFYKFQAINGQTIYCNHPADAVAIIPPTLLHCAFGDFLHDCDVVVPTHKDNSFMMKLQTVMSNHYDDEWKAVQLCELFEEWGLTFMPSMAHHSYMTNWDMCEGEYCYAITQVKNEVGSMQADLYNQATFYYMEFLRQYAEKMALSPLPCFIILLFGLFVLAAHYAP</sequence>
<evidence type="ECO:0000313" key="6">
    <source>
        <dbReference type="EMBL" id="KIN95248.1"/>
    </source>
</evidence>
<proteinExistence type="predicted"/>
<dbReference type="InterPro" id="IPR045379">
    <property type="entry name" value="Crinkler_N"/>
</dbReference>
<keyword evidence="4" id="KW-0472">Membrane</keyword>
<dbReference type="OrthoDB" id="2665332at2759"/>
<dbReference type="EMBL" id="KN832072">
    <property type="protein sequence ID" value="KIN95248.1"/>
    <property type="molecule type" value="Genomic_DNA"/>
</dbReference>
<name>A0A0C3NIL2_PISTI</name>
<dbReference type="Pfam" id="PF20147">
    <property type="entry name" value="Crinkler"/>
    <property type="match status" value="2"/>
</dbReference>
<feature type="domain" description="Crinkler effector protein N-terminal" evidence="5">
    <location>
        <begin position="112"/>
        <end position="208"/>
    </location>
</feature>
<keyword evidence="4" id="KW-1133">Transmembrane helix</keyword>
<feature type="domain" description="Crinkler effector protein N-terminal" evidence="5">
    <location>
        <begin position="5"/>
        <end position="95"/>
    </location>
</feature>
<evidence type="ECO:0000256" key="3">
    <source>
        <dbReference type="ARBA" id="ARBA00022525"/>
    </source>
</evidence>
<feature type="transmembrane region" description="Helical" evidence="4">
    <location>
        <begin position="390"/>
        <end position="413"/>
    </location>
</feature>
<evidence type="ECO:0000313" key="7">
    <source>
        <dbReference type="Proteomes" id="UP000054217"/>
    </source>
</evidence>
<gene>
    <name evidence="6" type="ORF">M404DRAFT_34297</name>
</gene>
<protein>
    <recommendedName>
        <fullName evidence="5">Crinkler effector protein N-terminal domain-containing protein</fullName>
    </recommendedName>
</protein>
<evidence type="ECO:0000256" key="1">
    <source>
        <dbReference type="ARBA" id="ARBA00004340"/>
    </source>
</evidence>
<dbReference type="GO" id="GO:0043657">
    <property type="term" value="C:host cell"/>
    <property type="evidence" value="ECO:0007669"/>
    <property type="project" value="UniProtKB-SubCell"/>
</dbReference>
<keyword evidence="3" id="KW-0964">Secreted</keyword>
<dbReference type="AlphaFoldDB" id="A0A0C3NIL2"/>
<dbReference type="HOGENOM" id="CLU_686170_0_0_1"/>
<accession>A0A0C3NIL2</accession>
<evidence type="ECO:0000256" key="4">
    <source>
        <dbReference type="SAM" id="Phobius"/>
    </source>
</evidence>
<comment type="subcellular location">
    <subcellularLocation>
        <location evidence="1">Host cell</location>
    </subcellularLocation>
    <subcellularLocation>
        <location evidence="2">Secreted</location>
    </subcellularLocation>
</comment>
<dbReference type="Proteomes" id="UP000054217">
    <property type="component" value="Unassembled WGS sequence"/>
</dbReference>
<evidence type="ECO:0000256" key="2">
    <source>
        <dbReference type="ARBA" id="ARBA00004613"/>
    </source>
</evidence>
<dbReference type="GO" id="GO:0005576">
    <property type="term" value="C:extracellular region"/>
    <property type="evidence" value="ECO:0007669"/>
    <property type="project" value="UniProtKB-SubCell"/>
</dbReference>
<keyword evidence="4" id="KW-0812">Transmembrane</keyword>